<dbReference type="SUPFAM" id="SSF52402">
    <property type="entry name" value="Adenine nucleotide alpha hydrolases-like"/>
    <property type="match status" value="1"/>
</dbReference>
<comment type="similarity">
    <text evidence="1">Belongs to the universal stress protein A family.</text>
</comment>
<evidence type="ECO:0000313" key="5">
    <source>
        <dbReference type="Proteomes" id="UP000592780"/>
    </source>
</evidence>
<gene>
    <name evidence="4" type="ORF">HDG40_002303</name>
</gene>
<dbReference type="Proteomes" id="UP000592780">
    <property type="component" value="Unassembled WGS sequence"/>
</dbReference>
<dbReference type="PANTHER" id="PTHR46268:SF6">
    <property type="entry name" value="UNIVERSAL STRESS PROTEIN UP12"/>
    <property type="match status" value="1"/>
</dbReference>
<dbReference type="EMBL" id="JACHDD010000003">
    <property type="protein sequence ID" value="MBB5424159.1"/>
    <property type="molecule type" value="Genomic_DNA"/>
</dbReference>
<feature type="compositionally biased region" description="Polar residues" evidence="2">
    <location>
        <begin position="155"/>
        <end position="173"/>
    </location>
</feature>
<dbReference type="Gene3D" id="3.40.50.620">
    <property type="entry name" value="HUPs"/>
    <property type="match status" value="1"/>
</dbReference>
<evidence type="ECO:0000313" key="4">
    <source>
        <dbReference type="EMBL" id="MBB5424159.1"/>
    </source>
</evidence>
<reference evidence="4 5" key="1">
    <citation type="submission" date="2020-08" db="EMBL/GenBank/DDBJ databases">
        <title>Genomic Encyclopedia of Type Strains, Phase IV (KMG-V): Genome sequencing to study the core and pangenomes of soil and plant-associated prokaryotes.</title>
        <authorList>
            <person name="Whitman W."/>
        </authorList>
    </citation>
    <scope>NUCLEOTIDE SEQUENCE [LARGE SCALE GENOMIC DNA]</scope>
    <source>
        <strain evidence="4 5">JPY158</strain>
    </source>
</reference>
<dbReference type="PANTHER" id="PTHR46268">
    <property type="entry name" value="STRESS RESPONSE PROTEIN NHAX"/>
    <property type="match status" value="1"/>
</dbReference>
<proteinExistence type="inferred from homology"/>
<dbReference type="AlphaFoldDB" id="A0A7W8Q5M7"/>
<evidence type="ECO:0000256" key="2">
    <source>
        <dbReference type="SAM" id="MobiDB-lite"/>
    </source>
</evidence>
<name>A0A7W8Q5M7_PARAM</name>
<protein>
    <submittedName>
        <fullName evidence="4">Nucleotide-binding universal stress UspA family protein</fullName>
    </submittedName>
</protein>
<feature type="region of interest" description="Disordered" evidence="2">
    <location>
        <begin position="146"/>
        <end position="173"/>
    </location>
</feature>
<dbReference type="InterPro" id="IPR014729">
    <property type="entry name" value="Rossmann-like_a/b/a_fold"/>
</dbReference>
<organism evidence="4 5">
    <name type="scientific">Paraburkholderia atlantica</name>
    <dbReference type="NCBI Taxonomy" id="2654982"/>
    <lineage>
        <taxon>Bacteria</taxon>
        <taxon>Pseudomonadati</taxon>
        <taxon>Pseudomonadota</taxon>
        <taxon>Betaproteobacteria</taxon>
        <taxon>Burkholderiales</taxon>
        <taxon>Burkholderiaceae</taxon>
        <taxon>Paraburkholderia</taxon>
    </lineage>
</organism>
<evidence type="ECO:0000259" key="3">
    <source>
        <dbReference type="Pfam" id="PF00582"/>
    </source>
</evidence>
<dbReference type="PRINTS" id="PR01438">
    <property type="entry name" value="UNVRSLSTRESS"/>
</dbReference>
<comment type="caution">
    <text evidence="4">The sequence shown here is derived from an EMBL/GenBank/DDBJ whole genome shotgun (WGS) entry which is preliminary data.</text>
</comment>
<keyword evidence="5" id="KW-1185">Reference proteome</keyword>
<dbReference type="InterPro" id="IPR006016">
    <property type="entry name" value="UspA"/>
</dbReference>
<evidence type="ECO:0000256" key="1">
    <source>
        <dbReference type="ARBA" id="ARBA00008791"/>
    </source>
</evidence>
<dbReference type="Pfam" id="PF00582">
    <property type="entry name" value="Usp"/>
    <property type="match status" value="1"/>
</dbReference>
<dbReference type="CDD" id="cd00293">
    <property type="entry name" value="USP-like"/>
    <property type="match status" value="1"/>
</dbReference>
<dbReference type="RefSeq" id="WP_184129637.1">
    <property type="nucleotide sequence ID" value="NZ_JACHDD010000003.1"/>
</dbReference>
<sequence>MFSNILVAVDGSESAAQAFETALQFASDTGARLHPLFVIDLPVMLPEVPGVNAAAMREALRQDGERLMKHCVGTMARHGVQGTPEIDDLVRPEEDVAHRIEVAAAKLEADVIVIGTHGRRGPGYAPLGSVAEQILRSTTRPVLAIPARRTAPASAEQTGGAVTTHSDTGQSQS</sequence>
<dbReference type="InterPro" id="IPR006015">
    <property type="entry name" value="Universal_stress_UspA"/>
</dbReference>
<accession>A0A7W8Q5M7</accession>
<feature type="domain" description="UspA" evidence="3">
    <location>
        <begin position="1"/>
        <end position="146"/>
    </location>
</feature>